<keyword evidence="9" id="KW-0325">Glycoprotein</keyword>
<protein>
    <submittedName>
        <fullName evidence="11">GAL3ST1 protein</fullName>
    </submittedName>
</protein>
<dbReference type="AlphaFoldDB" id="A0A8K0AFL1"/>
<evidence type="ECO:0000256" key="2">
    <source>
        <dbReference type="ARBA" id="ARBA00008124"/>
    </source>
</evidence>
<evidence type="ECO:0000256" key="8">
    <source>
        <dbReference type="ARBA" id="ARBA00023136"/>
    </source>
</evidence>
<sequence>MWNHFTYNKTWLRSRFPADTAYISIIREPSNQLRSATNYYYLPQLMKIKSKNPVKTFLENPWKYKKLSEAHFAYCNVTWDPSRNFMSFDLGYPAEGAEDKERAQKYIRELETDFTLVLLLDYLDESLVLLGRLMCWELQDILYVHKNNRHYSYKTYVPSQKELAKLRRWKAVDYLLFDTFNASLWRKIAAQGKDFFDEVKHFKEVNTQVSTYCSERKKGEQNLTVAASKWSSQFEVDAEFCRIIQSVVRELLQPVQKGHERGRKLLSEKVNIKALINGQPTFKYMTERENYLHMAKSSRKTKSEGKIIKKKQNINEDTKKGGG</sequence>
<keyword evidence="3" id="KW-0808">Transferase</keyword>
<dbReference type="GO" id="GO:0009247">
    <property type="term" value="P:glycolipid biosynthetic process"/>
    <property type="evidence" value="ECO:0007669"/>
    <property type="project" value="InterPro"/>
</dbReference>
<comment type="subcellular location">
    <subcellularLocation>
        <location evidence="1">Golgi apparatus membrane</location>
        <topology evidence="1">Single-pass type II membrane protein</topology>
    </subcellularLocation>
</comment>
<evidence type="ECO:0000256" key="7">
    <source>
        <dbReference type="ARBA" id="ARBA00023034"/>
    </source>
</evidence>
<dbReference type="InterPro" id="IPR027417">
    <property type="entry name" value="P-loop_NTPase"/>
</dbReference>
<evidence type="ECO:0000256" key="1">
    <source>
        <dbReference type="ARBA" id="ARBA00004323"/>
    </source>
</evidence>
<dbReference type="GO" id="GO:0000139">
    <property type="term" value="C:Golgi membrane"/>
    <property type="evidence" value="ECO:0007669"/>
    <property type="project" value="UniProtKB-SubCell"/>
</dbReference>
<dbReference type="EMBL" id="OV696694">
    <property type="protein sequence ID" value="CAH1273847.1"/>
    <property type="molecule type" value="Genomic_DNA"/>
</dbReference>
<evidence type="ECO:0000256" key="6">
    <source>
        <dbReference type="ARBA" id="ARBA00022989"/>
    </source>
</evidence>
<feature type="region of interest" description="Disordered" evidence="10">
    <location>
        <begin position="295"/>
        <end position="323"/>
    </location>
</feature>
<evidence type="ECO:0000256" key="10">
    <source>
        <dbReference type="SAM" id="MobiDB-lite"/>
    </source>
</evidence>
<dbReference type="Pfam" id="PF06990">
    <property type="entry name" value="Gal-3-0_sulfotr"/>
    <property type="match status" value="1"/>
</dbReference>
<dbReference type="PANTHER" id="PTHR14647">
    <property type="entry name" value="GALACTOSE-3-O-SULFOTRANSFERASE"/>
    <property type="match status" value="1"/>
</dbReference>
<evidence type="ECO:0000313" key="11">
    <source>
        <dbReference type="EMBL" id="CAH1273847.1"/>
    </source>
</evidence>
<evidence type="ECO:0000256" key="3">
    <source>
        <dbReference type="ARBA" id="ARBA00022679"/>
    </source>
</evidence>
<evidence type="ECO:0000256" key="9">
    <source>
        <dbReference type="ARBA" id="ARBA00023180"/>
    </source>
</evidence>
<name>A0A8K0AFL1_BRALA</name>
<reference evidence="11" key="1">
    <citation type="submission" date="2022-01" db="EMBL/GenBank/DDBJ databases">
        <authorList>
            <person name="Braso-Vives M."/>
        </authorList>
    </citation>
    <scope>NUCLEOTIDE SEQUENCE</scope>
</reference>
<evidence type="ECO:0000256" key="4">
    <source>
        <dbReference type="ARBA" id="ARBA00022692"/>
    </source>
</evidence>
<dbReference type="PANTHER" id="PTHR14647:SF87">
    <property type="entry name" value="PUTATIVE-RELATED"/>
    <property type="match status" value="1"/>
</dbReference>
<dbReference type="OrthoDB" id="514299at2759"/>
<keyword evidence="8" id="KW-0472">Membrane</keyword>
<proteinExistence type="inferred from homology"/>
<evidence type="ECO:0000313" key="12">
    <source>
        <dbReference type="Proteomes" id="UP000838412"/>
    </source>
</evidence>
<dbReference type="Gene3D" id="3.40.50.300">
    <property type="entry name" value="P-loop containing nucleotide triphosphate hydrolases"/>
    <property type="match status" value="1"/>
</dbReference>
<accession>A0A8K0AFL1</accession>
<keyword evidence="5" id="KW-0735">Signal-anchor</keyword>
<gene>
    <name evidence="11" type="primary">GAL3ST1</name>
    <name evidence="11" type="ORF">BLAG_LOCUS25056</name>
</gene>
<keyword evidence="4" id="KW-0812">Transmembrane</keyword>
<feature type="compositionally biased region" description="Basic and acidic residues" evidence="10">
    <location>
        <begin position="301"/>
        <end position="323"/>
    </location>
</feature>
<dbReference type="InterPro" id="IPR009729">
    <property type="entry name" value="Gal-3-0_sulfotransfrase"/>
</dbReference>
<comment type="similarity">
    <text evidence="2">Belongs to the galactose-3-O-sulfotransferase family.</text>
</comment>
<organism evidence="11 12">
    <name type="scientific">Branchiostoma lanceolatum</name>
    <name type="common">Common lancelet</name>
    <name type="synonym">Amphioxus lanceolatum</name>
    <dbReference type="NCBI Taxonomy" id="7740"/>
    <lineage>
        <taxon>Eukaryota</taxon>
        <taxon>Metazoa</taxon>
        <taxon>Chordata</taxon>
        <taxon>Cephalochordata</taxon>
        <taxon>Leptocardii</taxon>
        <taxon>Amphioxiformes</taxon>
        <taxon>Branchiostomatidae</taxon>
        <taxon>Branchiostoma</taxon>
    </lineage>
</organism>
<keyword evidence="6" id="KW-1133">Transmembrane helix</keyword>
<keyword evidence="12" id="KW-1185">Reference proteome</keyword>
<keyword evidence="7" id="KW-0333">Golgi apparatus</keyword>
<dbReference type="Proteomes" id="UP000838412">
    <property type="component" value="Chromosome 9"/>
</dbReference>
<dbReference type="GO" id="GO:0001733">
    <property type="term" value="F:galactosylceramide sulfotransferase activity"/>
    <property type="evidence" value="ECO:0007669"/>
    <property type="project" value="InterPro"/>
</dbReference>
<evidence type="ECO:0000256" key="5">
    <source>
        <dbReference type="ARBA" id="ARBA00022968"/>
    </source>
</evidence>